<sequence>GENWTAWQDFQGTKSWVLTSTDGLKTVYYEAKDVANNTISSPVTDSITLDTTKPTVNLSITGQGDTPSTHTNNVSVTLTITGSDATSGVEYMKISNDITFSGSSWISYNTSKSWTLNSGDGVKTVYIKAKDRAGKESDTTSDNITLDVTSPTSLSISIDSGQTYTNSTDVVLSLSATNATKMQISNLANFSGAAWESYSTSKNWTITDGNGTRTVYFKAKDTAGNIATAVNDTITLDKADPEISSVSSSSVGQTSATITWTTDEASTSYTEYGTTTSYGSNTSLNSTKV</sequence>
<comment type="caution">
    <text evidence="1">The sequence shown here is derived from an EMBL/GenBank/DDBJ whole genome shotgun (WGS) entry which is preliminary data.</text>
</comment>
<proteinExistence type="predicted"/>
<protein>
    <recommendedName>
        <fullName evidence="2">Bacterial Ig-like domain-containing protein</fullName>
    </recommendedName>
</protein>
<feature type="non-terminal residue" evidence="1">
    <location>
        <position position="1"/>
    </location>
</feature>
<organism evidence="1">
    <name type="scientific">marine sediment metagenome</name>
    <dbReference type="NCBI Taxonomy" id="412755"/>
    <lineage>
        <taxon>unclassified sequences</taxon>
        <taxon>metagenomes</taxon>
        <taxon>ecological metagenomes</taxon>
    </lineage>
</organism>
<evidence type="ECO:0000313" key="1">
    <source>
        <dbReference type="EMBL" id="GAG92347.1"/>
    </source>
</evidence>
<name>X1CGW8_9ZZZZ</name>
<evidence type="ECO:0008006" key="2">
    <source>
        <dbReference type="Google" id="ProtNLM"/>
    </source>
</evidence>
<accession>X1CGW8</accession>
<dbReference type="AlphaFoldDB" id="X1CGW8"/>
<dbReference type="EMBL" id="BART01022103">
    <property type="protein sequence ID" value="GAG92347.1"/>
    <property type="molecule type" value="Genomic_DNA"/>
</dbReference>
<gene>
    <name evidence="1" type="ORF">S01H4_40564</name>
</gene>
<reference evidence="1" key="1">
    <citation type="journal article" date="2014" name="Front. Microbiol.">
        <title>High frequency of phylogenetically diverse reductive dehalogenase-homologous genes in deep subseafloor sedimentary metagenomes.</title>
        <authorList>
            <person name="Kawai M."/>
            <person name="Futagami T."/>
            <person name="Toyoda A."/>
            <person name="Takaki Y."/>
            <person name="Nishi S."/>
            <person name="Hori S."/>
            <person name="Arai W."/>
            <person name="Tsubouchi T."/>
            <person name="Morono Y."/>
            <person name="Uchiyama I."/>
            <person name="Ito T."/>
            <person name="Fujiyama A."/>
            <person name="Inagaki F."/>
            <person name="Takami H."/>
        </authorList>
    </citation>
    <scope>NUCLEOTIDE SEQUENCE</scope>
    <source>
        <strain evidence="1">Expedition CK06-06</strain>
    </source>
</reference>
<feature type="non-terminal residue" evidence="1">
    <location>
        <position position="289"/>
    </location>
</feature>